<feature type="repeat" description="PPR" evidence="5">
    <location>
        <begin position="438"/>
        <end position="473"/>
    </location>
</feature>
<comment type="function">
    <text evidence="3">Regulates mitochondrial small subunit maturation by controlling 15S rRNA 5'-end processing. Localizes to the 5' precursor of the 15S rRNA in a position that is subsequently occupied by mS47 in the mature yeast mtSSU. Uses structure and sequence-specific RNA recognition, binding to a single-stranded region of the precursor and specifically recognizing bases -6 to -1. The exchange of Ccm1 for mS47 is coupled to the irreversible removal of precursor rRNA that is accompanied by conformational changes of the mitoribosomal proteins uS5m and mS26. These conformational changes signal completion of 5'-end rRNA processing through protection of the mature 5'-end of the 15S rRNA and stabilization of mS47. The removal of the 5' precursor together with the dissociation of Ccm1 may be catalyzed by the 5'-3' exoribonuclease Pet127. Involved in the specific removal of group I introns in mitochondrial encoded transcripts.</text>
</comment>
<evidence type="ECO:0000256" key="5">
    <source>
        <dbReference type="PROSITE-ProRule" id="PRU00708"/>
    </source>
</evidence>
<feature type="repeat" description="PPR" evidence="5">
    <location>
        <begin position="245"/>
        <end position="279"/>
    </location>
</feature>
<evidence type="ECO:0000256" key="2">
    <source>
        <dbReference type="ARBA" id="ARBA00022737"/>
    </source>
</evidence>
<evidence type="ECO:0000313" key="7">
    <source>
        <dbReference type="EMBL" id="RKP06004.1"/>
    </source>
</evidence>
<organism evidence="7 8">
    <name type="scientific">Thamnocephalis sphaerospora</name>
    <dbReference type="NCBI Taxonomy" id="78915"/>
    <lineage>
        <taxon>Eukaryota</taxon>
        <taxon>Fungi</taxon>
        <taxon>Fungi incertae sedis</taxon>
        <taxon>Zoopagomycota</taxon>
        <taxon>Zoopagomycotina</taxon>
        <taxon>Zoopagomycetes</taxon>
        <taxon>Zoopagales</taxon>
        <taxon>Sigmoideomycetaceae</taxon>
        <taxon>Thamnocephalis</taxon>
    </lineage>
</organism>
<evidence type="ECO:0000256" key="3">
    <source>
        <dbReference type="ARBA" id="ARBA00044493"/>
    </source>
</evidence>
<dbReference type="PANTHER" id="PTHR47447">
    <property type="entry name" value="OS03G0856100 PROTEIN"/>
    <property type="match status" value="1"/>
</dbReference>
<dbReference type="OrthoDB" id="185373at2759"/>
<reference evidence="8" key="1">
    <citation type="journal article" date="2018" name="Nat. Microbiol.">
        <title>Leveraging single-cell genomics to expand the fungal tree of life.</title>
        <authorList>
            <person name="Ahrendt S.R."/>
            <person name="Quandt C.A."/>
            <person name="Ciobanu D."/>
            <person name="Clum A."/>
            <person name="Salamov A."/>
            <person name="Andreopoulos B."/>
            <person name="Cheng J.F."/>
            <person name="Woyke T."/>
            <person name="Pelin A."/>
            <person name="Henrissat B."/>
            <person name="Reynolds N.K."/>
            <person name="Benny G.L."/>
            <person name="Smith M.E."/>
            <person name="James T.Y."/>
            <person name="Grigoriev I.V."/>
        </authorList>
    </citation>
    <scope>NUCLEOTIDE SEQUENCE [LARGE SCALE GENOMIC DNA]</scope>
    <source>
        <strain evidence="8">RSA 1356</strain>
    </source>
</reference>
<sequence length="515" mass="57880">MWMHVPAAVSGRAASHHGVMRAVRVTTTAAATRRWFALSTRSLSEHASARSASEGTASASAARAETTVPDSAAKTLAPRLPPALPELQRHHRAPLLPERAPTERITQFRVAMLRGHLEEAWHLYTLLERTQRIGELVAEDHSRLLRAICSTVENEVVQSGFFALKATRREDSASPAAQAARTRVLHVMAQMRMHGHRPNMRDYTAALRVLGRLGNAREVERVWQQMMPTIVGHRGSLASTKVRPSLHAYNARLEAHVRVRQVGECYRIVREMHQNGPEPDSMTYDLLAELHGLVGNPEGAVHLLHERLKKNGYTGYDALLLKDHASSAPQPDSGDGKEAPPRRTNKRAKSNLSETPPPPTTHSFNAVIRAYKRANNAESATRIYRLLTESVRPPAHLPELRPNIATYNELMGAQYQADFELHLGLLERLRKRDSLEPNAYTYHLLIKYACCERSQWSHAERLWHEMRSAGIQPLGRTCQTVIRRLKRPRFDALRQEAYELSTTHSDASGTSQLVY</sequence>
<evidence type="ECO:0000313" key="8">
    <source>
        <dbReference type="Proteomes" id="UP000271241"/>
    </source>
</evidence>
<dbReference type="PANTHER" id="PTHR47447:SF25">
    <property type="entry name" value="SAP DOMAIN-CONTAINING PROTEIN"/>
    <property type="match status" value="1"/>
</dbReference>
<dbReference type="EMBL" id="KZ992977">
    <property type="protein sequence ID" value="RKP06004.1"/>
    <property type="molecule type" value="Genomic_DNA"/>
</dbReference>
<evidence type="ECO:0000256" key="6">
    <source>
        <dbReference type="SAM" id="MobiDB-lite"/>
    </source>
</evidence>
<protein>
    <recommendedName>
        <fullName evidence="9">Pentacotripeptide-repeat region of PRORP domain-containing protein</fullName>
    </recommendedName>
</protein>
<dbReference type="STRING" id="78915.A0A4P9XJQ6"/>
<comment type="subunit">
    <text evidence="4">Binds to mitochondrial small subunit 15S rRNA.</text>
</comment>
<dbReference type="Gene3D" id="1.25.40.10">
    <property type="entry name" value="Tetratricopeptide repeat domain"/>
    <property type="match status" value="2"/>
</dbReference>
<dbReference type="PROSITE" id="PS51375">
    <property type="entry name" value="PPR"/>
    <property type="match status" value="2"/>
</dbReference>
<accession>A0A4P9XJQ6</accession>
<dbReference type="Proteomes" id="UP000271241">
    <property type="component" value="Unassembled WGS sequence"/>
</dbReference>
<gene>
    <name evidence="7" type="ORF">THASP1DRAFT_32166</name>
</gene>
<dbReference type="NCBIfam" id="TIGR00756">
    <property type="entry name" value="PPR"/>
    <property type="match status" value="2"/>
</dbReference>
<dbReference type="InterPro" id="IPR002885">
    <property type="entry name" value="PPR_rpt"/>
</dbReference>
<feature type="compositionally biased region" description="Low complexity" evidence="6">
    <location>
        <begin position="49"/>
        <end position="72"/>
    </location>
</feature>
<name>A0A4P9XJQ6_9FUNG</name>
<comment type="similarity">
    <text evidence="1">Belongs to the CCM1 family.</text>
</comment>
<keyword evidence="2" id="KW-0677">Repeat</keyword>
<keyword evidence="8" id="KW-1185">Reference proteome</keyword>
<feature type="region of interest" description="Disordered" evidence="6">
    <location>
        <begin position="325"/>
        <end position="364"/>
    </location>
</feature>
<feature type="region of interest" description="Disordered" evidence="6">
    <location>
        <begin position="46"/>
        <end position="72"/>
    </location>
</feature>
<evidence type="ECO:0000256" key="4">
    <source>
        <dbReference type="ARBA" id="ARBA00044511"/>
    </source>
</evidence>
<dbReference type="Pfam" id="PF01535">
    <property type="entry name" value="PPR"/>
    <property type="match status" value="4"/>
</dbReference>
<dbReference type="InterPro" id="IPR011990">
    <property type="entry name" value="TPR-like_helical_dom_sf"/>
</dbReference>
<evidence type="ECO:0008006" key="9">
    <source>
        <dbReference type="Google" id="ProtNLM"/>
    </source>
</evidence>
<evidence type="ECO:0000256" key="1">
    <source>
        <dbReference type="ARBA" id="ARBA00006192"/>
    </source>
</evidence>
<proteinExistence type="inferred from homology"/>
<dbReference type="AlphaFoldDB" id="A0A4P9XJQ6"/>